<dbReference type="GeneID" id="35603722"/>
<dbReference type="Proteomes" id="UP000225277">
    <property type="component" value="Unassembled WGS sequence"/>
</dbReference>
<proteinExistence type="predicted"/>
<accession>A0A2D3VMR1</accession>
<dbReference type="Pfam" id="PF26639">
    <property type="entry name" value="Het-6_barrel"/>
    <property type="match status" value="1"/>
</dbReference>
<evidence type="ECO:0000313" key="3">
    <source>
        <dbReference type="Proteomes" id="UP000225277"/>
    </source>
</evidence>
<dbReference type="PANTHER" id="PTHR24148">
    <property type="entry name" value="ANKYRIN REPEAT DOMAIN-CONTAINING PROTEIN 39 HOMOLOG-RELATED"/>
    <property type="match status" value="1"/>
</dbReference>
<dbReference type="AlphaFoldDB" id="A0A2D3VMR1"/>
<dbReference type="Pfam" id="PF06985">
    <property type="entry name" value="HET"/>
    <property type="match status" value="1"/>
</dbReference>
<protein>
    <recommendedName>
        <fullName evidence="1">Heterokaryon incompatibility domain-containing protein</fullName>
    </recommendedName>
</protein>
<gene>
    <name evidence="2" type="ORF">RCC_08636</name>
</gene>
<dbReference type="InterPro" id="IPR010730">
    <property type="entry name" value="HET"/>
</dbReference>
<dbReference type="PANTHER" id="PTHR24148:SF82">
    <property type="entry name" value="HETEROKARYON INCOMPATIBILITY DOMAIN-CONTAINING PROTEIN"/>
    <property type="match status" value="1"/>
</dbReference>
<dbReference type="OrthoDB" id="2157530at2759"/>
<dbReference type="EMBL" id="FJUY01000014">
    <property type="protein sequence ID" value="CZT22928.1"/>
    <property type="molecule type" value="Genomic_DNA"/>
</dbReference>
<keyword evidence="3" id="KW-1185">Reference proteome</keyword>
<evidence type="ECO:0000259" key="1">
    <source>
        <dbReference type="Pfam" id="PF06985"/>
    </source>
</evidence>
<name>A0A2D3VMR1_9PEZI</name>
<feature type="domain" description="Heterokaryon incompatibility" evidence="1">
    <location>
        <begin position="57"/>
        <end position="203"/>
    </location>
</feature>
<evidence type="ECO:0000313" key="2">
    <source>
        <dbReference type="EMBL" id="CZT22928.1"/>
    </source>
</evidence>
<organism evidence="2 3">
    <name type="scientific">Ramularia collo-cygni</name>
    <dbReference type="NCBI Taxonomy" id="112498"/>
    <lineage>
        <taxon>Eukaryota</taxon>
        <taxon>Fungi</taxon>
        <taxon>Dikarya</taxon>
        <taxon>Ascomycota</taxon>
        <taxon>Pezizomycotina</taxon>
        <taxon>Dothideomycetes</taxon>
        <taxon>Dothideomycetidae</taxon>
        <taxon>Mycosphaerellales</taxon>
        <taxon>Mycosphaerellaceae</taxon>
        <taxon>Ramularia</taxon>
    </lineage>
</organism>
<reference evidence="2 3" key="1">
    <citation type="submission" date="2016-03" db="EMBL/GenBank/DDBJ databases">
        <authorList>
            <person name="Ploux O."/>
        </authorList>
    </citation>
    <scope>NUCLEOTIDE SEQUENCE [LARGE SCALE GENOMIC DNA]</scope>
    <source>
        <strain evidence="2 3">URUG2</strain>
    </source>
</reference>
<dbReference type="InterPro" id="IPR052895">
    <property type="entry name" value="HetReg/Transcr_Mod"/>
</dbReference>
<dbReference type="RefSeq" id="XP_023629652.1">
    <property type="nucleotide sequence ID" value="XM_023773884.1"/>
</dbReference>
<dbReference type="STRING" id="112498.A0A2D3VMR1"/>
<sequence>MNITRWKSPPTGLDLPDFHYTRLKGRNSIRLLKLLPGTGNKAISITLIDSYIGQSSYDALSYTWGDGQPDKTIFCNGRRLLITQTLLEALRHFRDSDREIILWIDQVCIWQGSISEKNQQVQLMGKIFKSARKVTVWLGDHADNSRAGMQLAYQLLDISTRHSVLNSDQLETLGLPKRGSKRWISLAAILRRPWFSRTWIVQEVVLNPNVEVVLGDSSLQWDEFEKVVCLLEGPTSEQWQLDPTLSAWELPFSRINRIRRRHQRYLAHGANQSGTGGTSPGGEDEYPSADVREGFIDLLDLLVMARGLGATDPRDKVYALLGLSTSDVAPDYTLSPAMIFNEFAMHILGEMTRLGTKISSSAKEARQILVLLACAGGGRRSLEQSFPDDSTNTLDLPSWVPDWTSPLLARPFVFDSRFRAGGDTLEVDWNHETGYLQLCGKLIDTIEVVGTVMLDYTPDSPVSDAHRKIDQWWQESLLIVGSRTVRSPGSTMNVDAFKGLGRDLEICKHGYYASGCGQTRDAITDNIDSKRRRSLLDDTDIYQDAIHSAQHTLALGPTSGRVLFLTTTGYIGLAPYGTRAGDLIHVVLGAGVPYCLRPQPDNVGFELIGEAYVQGIMQGEALEMDDWAGFVDVCIR</sequence>